<evidence type="ECO:0000313" key="2">
    <source>
        <dbReference type="Proteomes" id="UP000233597"/>
    </source>
</evidence>
<evidence type="ECO:0000313" key="1">
    <source>
        <dbReference type="EMBL" id="PKR49720.1"/>
    </source>
</evidence>
<dbReference type="EMBL" id="NWTK01000018">
    <property type="protein sequence ID" value="PKR49720.1"/>
    <property type="molecule type" value="Genomic_DNA"/>
</dbReference>
<dbReference type="OrthoDB" id="7362706at2"/>
<dbReference type="AlphaFoldDB" id="A0A2N3KGS6"/>
<reference evidence="1 2" key="1">
    <citation type="submission" date="2017-09" db="EMBL/GenBank/DDBJ databases">
        <title>Biodiversity and function of Thalassospira species in the particle-attached aromatic-hydrocarbon-degrading consortia from the surface seawater of the South China Sea.</title>
        <authorList>
            <person name="Dong C."/>
            <person name="Liu R."/>
            <person name="Shao Z."/>
        </authorList>
    </citation>
    <scope>NUCLEOTIDE SEQUENCE [LARGE SCALE GENOMIC DNA]</scope>
    <source>
        <strain evidence="1 2">CSC1P2</strain>
    </source>
</reference>
<gene>
    <name evidence="1" type="ORF">COO20_22095</name>
</gene>
<sequence>MGESLGGPYAAVPDWPGRDASDVGHARITAFLVLDIQQSLEKAEAVRNCILGQAGLDDDDSDDNEIIMNAYGVSVGPVNCVIEPAFDETGEAPVSVLTTDLLAALERRIADIKRVWHE</sequence>
<dbReference type="RefSeq" id="WP_101270492.1">
    <property type="nucleotide sequence ID" value="NZ_CP024199.1"/>
</dbReference>
<comment type="caution">
    <text evidence="1">The sequence shown here is derived from an EMBL/GenBank/DDBJ whole genome shotgun (WGS) entry which is preliminary data.</text>
</comment>
<accession>A0A2N3KGS6</accession>
<protein>
    <submittedName>
        <fullName evidence="1">Uncharacterized protein</fullName>
    </submittedName>
</protein>
<dbReference type="Proteomes" id="UP000233597">
    <property type="component" value="Unassembled WGS sequence"/>
</dbReference>
<name>A0A2N3KGS6_9PROT</name>
<organism evidence="1 2">
    <name type="scientific">Thalassospira marina</name>
    <dbReference type="NCBI Taxonomy" id="2048283"/>
    <lineage>
        <taxon>Bacteria</taxon>
        <taxon>Pseudomonadati</taxon>
        <taxon>Pseudomonadota</taxon>
        <taxon>Alphaproteobacteria</taxon>
        <taxon>Rhodospirillales</taxon>
        <taxon>Thalassospiraceae</taxon>
        <taxon>Thalassospira</taxon>
    </lineage>
</organism>
<proteinExistence type="predicted"/>